<feature type="compositionally biased region" description="Low complexity" evidence="1">
    <location>
        <begin position="373"/>
        <end position="389"/>
    </location>
</feature>
<feature type="transmembrane region" description="Helical" evidence="2">
    <location>
        <begin position="74"/>
        <end position="96"/>
    </location>
</feature>
<feature type="compositionally biased region" description="Low complexity" evidence="1">
    <location>
        <begin position="261"/>
        <end position="278"/>
    </location>
</feature>
<feature type="region of interest" description="Disordered" evidence="1">
    <location>
        <begin position="349"/>
        <end position="401"/>
    </location>
</feature>
<dbReference type="PROSITE" id="PS50106">
    <property type="entry name" value="PDZ"/>
    <property type="match status" value="1"/>
</dbReference>
<keyword evidence="2" id="KW-0812">Transmembrane</keyword>
<dbReference type="InterPro" id="IPR001478">
    <property type="entry name" value="PDZ"/>
</dbReference>
<reference evidence="4 5" key="1">
    <citation type="submission" date="2016-02" db="EMBL/GenBank/DDBJ databases">
        <title>Genome analysis of coral dinoflagellate symbionts highlights evolutionary adaptations to a symbiotic lifestyle.</title>
        <authorList>
            <person name="Aranda M."/>
            <person name="Li Y."/>
            <person name="Liew Y.J."/>
            <person name="Baumgarten S."/>
            <person name="Simakov O."/>
            <person name="Wilson M."/>
            <person name="Piel J."/>
            <person name="Ashoor H."/>
            <person name="Bougouffa S."/>
            <person name="Bajic V.B."/>
            <person name="Ryu T."/>
            <person name="Ravasi T."/>
            <person name="Bayer T."/>
            <person name="Micklem G."/>
            <person name="Kim H."/>
            <person name="Bhak J."/>
            <person name="Lajeunesse T.C."/>
            <person name="Voolstra C.R."/>
        </authorList>
    </citation>
    <scope>NUCLEOTIDE SEQUENCE [LARGE SCALE GENOMIC DNA]</scope>
    <source>
        <strain evidence="4 5">CCMP2467</strain>
    </source>
</reference>
<feature type="compositionally biased region" description="Basic residues" evidence="1">
    <location>
        <begin position="838"/>
        <end position="855"/>
    </location>
</feature>
<feature type="region of interest" description="Disordered" evidence="1">
    <location>
        <begin position="99"/>
        <end position="124"/>
    </location>
</feature>
<feature type="region of interest" description="Disordered" evidence="1">
    <location>
        <begin position="833"/>
        <end position="866"/>
    </location>
</feature>
<keyword evidence="2" id="KW-1133">Transmembrane helix</keyword>
<evidence type="ECO:0000313" key="5">
    <source>
        <dbReference type="Proteomes" id="UP000186817"/>
    </source>
</evidence>
<feature type="compositionally biased region" description="Basic and acidic residues" evidence="1">
    <location>
        <begin position="681"/>
        <end position="691"/>
    </location>
</feature>
<protein>
    <recommendedName>
        <fullName evidence="3">PDZ domain-containing protein</fullName>
    </recommendedName>
</protein>
<dbReference type="EMBL" id="LSRX01001135">
    <property type="protein sequence ID" value="OLP83184.1"/>
    <property type="molecule type" value="Genomic_DNA"/>
</dbReference>
<sequence length="944" mass="101610">MKGSSISAGSVKERLPCLQIDFAQRCSAEWETEDSLGEQDWHEKRIDFLKAGHTMDMETPSLLTLMTGDVSSGVNWLACWTLVAACLIGAAVAWLAKRPNAPSHGGSPPDGAAVRRRKRSEDTVQTFDSDVPEDVSKDYMEITLERSQRSESWGFVWHVQAFEAQRFLIAGLEAKSPAGQLKDRQAQGLRPLRRGDELVSVNGACHFQSMRRHLARAEKVRLQFLKADLVLPLECDSCDCDSPTAATTKPGPVAAPGSTRSPSSQPSQPSPQPNESQPADLSPNSPQGELAEVAGTQCSTAFCAVEHSLPALPFPCDSLRHVPDNIPESITQPPAMVRGRDTAVKRADVPNWCKEKRKSRRHASTGAEEEGRFSSNSSGSGSEQVSGESKCPSTDWEYMMDNRPGSLLHTELATTREPQAQSSQSLHSMPRTGTVGLHGDFHAGGNVVIVAGSQAMALQTGALSAVVGGGLFQAPQLPQLPQLPQVPQLPLPQIPLLPQAHILSQAPAEASGLAVPSVPSVPCLPVQEDYVQGFPTRTVRSGQVAMPQPTSTSLSQGLEVSKLPHESHGSQESHEPTRVPDLPFAQTESAASLRSGSAPPRSCFLEPEQPNPQKESFGKKRTYRSGKRIRAKRTRAAQRAQVGVPTGHAAQGGEAEAEEGAGEPPSQRPRAGSAPAALRSLELRESSEKGYYKPRRRAGKKVRQRMEHAIARRKEQALMAEAAENCRMVSDDEPEPHEAPVELRPVAKPVAVPHTKPSHGCLKRADSPTSVSTCTTAAATMVSGVASTTTTATTSASAGSERVAPRRSFYARKLHDAPALPTMQEGCRVTAPEPALAHGRHTAQRPQRRASRTRAPKAGPEPPGASEIVGQRVLLTGLVHAPHFNGHWGYVDGFDPDEQRYIVRVFLGEPGTPPTLYGSYVDSMRGVTTAKHRDIVDWDCDGNS</sequence>
<dbReference type="OrthoDB" id="441953at2759"/>
<evidence type="ECO:0000256" key="2">
    <source>
        <dbReference type="SAM" id="Phobius"/>
    </source>
</evidence>
<proteinExistence type="predicted"/>
<feature type="compositionally biased region" description="Low complexity" evidence="1">
    <location>
        <begin position="637"/>
        <end position="654"/>
    </location>
</feature>
<gene>
    <name evidence="4" type="ORF">AK812_SmicGene36081</name>
</gene>
<feature type="region of interest" description="Disordered" evidence="1">
    <location>
        <begin position="247"/>
        <end position="289"/>
    </location>
</feature>
<comment type="caution">
    <text evidence="4">The sequence shown here is derived from an EMBL/GenBank/DDBJ whole genome shotgun (WGS) entry which is preliminary data.</text>
</comment>
<name>A0A1Q9CJU0_SYMMI</name>
<keyword evidence="5" id="KW-1185">Reference proteome</keyword>
<feature type="domain" description="PDZ" evidence="3">
    <location>
        <begin position="141"/>
        <end position="228"/>
    </location>
</feature>
<dbReference type="Proteomes" id="UP000186817">
    <property type="component" value="Unassembled WGS sequence"/>
</dbReference>
<feature type="compositionally biased region" description="Basic residues" evidence="1">
    <location>
        <begin position="692"/>
        <end position="703"/>
    </location>
</feature>
<feature type="region of interest" description="Disordered" evidence="1">
    <location>
        <begin position="730"/>
        <end position="769"/>
    </location>
</feature>
<feature type="compositionally biased region" description="Polar residues" evidence="1">
    <location>
        <begin position="548"/>
        <end position="558"/>
    </location>
</feature>
<feature type="compositionally biased region" description="Basic and acidic residues" evidence="1">
    <location>
        <begin position="562"/>
        <end position="578"/>
    </location>
</feature>
<feature type="compositionally biased region" description="Basic residues" evidence="1">
    <location>
        <begin position="619"/>
        <end position="636"/>
    </location>
</feature>
<keyword evidence="2" id="KW-0472">Membrane</keyword>
<dbReference type="AlphaFoldDB" id="A0A1Q9CJU0"/>
<evidence type="ECO:0000313" key="4">
    <source>
        <dbReference type="EMBL" id="OLP83184.1"/>
    </source>
</evidence>
<feature type="region of interest" description="Disordered" evidence="1">
    <location>
        <begin position="540"/>
        <end position="708"/>
    </location>
</feature>
<feature type="compositionally biased region" description="Polar residues" evidence="1">
    <location>
        <begin position="586"/>
        <end position="595"/>
    </location>
</feature>
<evidence type="ECO:0000259" key="3">
    <source>
        <dbReference type="PROSITE" id="PS50106"/>
    </source>
</evidence>
<organism evidence="4 5">
    <name type="scientific">Symbiodinium microadriaticum</name>
    <name type="common">Dinoflagellate</name>
    <name type="synonym">Zooxanthella microadriatica</name>
    <dbReference type="NCBI Taxonomy" id="2951"/>
    <lineage>
        <taxon>Eukaryota</taxon>
        <taxon>Sar</taxon>
        <taxon>Alveolata</taxon>
        <taxon>Dinophyceae</taxon>
        <taxon>Suessiales</taxon>
        <taxon>Symbiodiniaceae</taxon>
        <taxon>Symbiodinium</taxon>
    </lineage>
</organism>
<accession>A0A1Q9CJU0</accession>
<evidence type="ECO:0000256" key="1">
    <source>
        <dbReference type="SAM" id="MobiDB-lite"/>
    </source>
</evidence>